<evidence type="ECO:0000313" key="1">
    <source>
        <dbReference type="EMBL" id="CAL4117366.1"/>
    </source>
</evidence>
<reference evidence="1 2" key="1">
    <citation type="submission" date="2024-05" db="EMBL/GenBank/DDBJ databases">
        <authorList>
            <person name="Wallberg A."/>
        </authorList>
    </citation>
    <scope>NUCLEOTIDE SEQUENCE [LARGE SCALE GENOMIC DNA]</scope>
</reference>
<feature type="non-terminal residue" evidence="1">
    <location>
        <position position="1"/>
    </location>
</feature>
<keyword evidence="2" id="KW-1185">Reference proteome</keyword>
<accession>A0AAV2R5P4</accession>
<gene>
    <name evidence="1" type="ORF">MNOR_LOCUS21174</name>
</gene>
<evidence type="ECO:0000313" key="2">
    <source>
        <dbReference type="Proteomes" id="UP001497623"/>
    </source>
</evidence>
<sequence length="100" mass="11039">EQGKVKGWNVHVWAVEVGCKGFPAASMASFLKDIGIAGGERNRHLKKIGEEAMISSRRIWNWSHFTQWGNEKKGRLSQVARAADGARGGRVPPVAVETQR</sequence>
<dbReference type="Proteomes" id="UP001497623">
    <property type="component" value="Unassembled WGS sequence"/>
</dbReference>
<comment type="caution">
    <text evidence="1">The sequence shown here is derived from an EMBL/GenBank/DDBJ whole genome shotgun (WGS) entry which is preliminary data.</text>
</comment>
<proteinExistence type="predicted"/>
<protein>
    <submittedName>
        <fullName evidence="1">Uncharacterized protein</fullName>
    </submittedName>
</protein>
<name>A0AAV2R5P4_MEGNR</name>
<dbReference type="EMBL" id="CAXKWB010016879">
    <property type="protein sequence ID" value="CAL4117366.1"/>
    <property type="molecule type" value="Genomic_DNA"/>
</dbReference>
<dbReference type="AlphaFoldDB" id="A0AAV2R5P4"/>
<organism evidence="1 2">
    <name type="scientific">Meganyctiphanes norvegica</name>
    <name type="common">Northern krill</name>
    <name type="synonym">Thysanopoda norvegica</name>
    <dbReference type="NCBI Taxonomy" id="48144"/>
    <lineage>
        <taxon>Eukaryota</taxon>
        <taxon>Metazoa</taxon>
        <taxon>Ecdysozoa</taxon>
        <taxon>Arthropoda</taxon>
        <taxon>Crustacea</taxon>
        <taxon>Multicrustacea</taxon>
        <taxon>Malacostraca</taxon>
        <taxon>Eumalacostraca</taxon>
        <taxon>Eucarida</taxon>
        <taxon>Euphausiacea</taxon>
        <taxon>Euphausiidae</taxon>
        <taxon>Meganyctiphanes</taxon>
    </lineage>
</organism>